<dbReference type="CDD" id="cd00096">
    <property type="entry name" value="Ig"/>
    <property type="match status" value="1"/>
</dbReference>
<dbReference type="VEuPathDB" id="VectorBase:RSAN_035776"/>
<protein>
    <recommendedName>
        <fullName evidence="1">Ig-like domain-containing protein</fullName>
    </recommendedName>
</protein>
<dbReference type="Proteomes" id="UP000821837">
    <property type="component" value="Chromosome 5"/>
</dbReference>
<dbReference type="InterPro" id="IPR013783">
    <property type="entry name" value="Ig-like_fold"/>
</dbReference>
<sequence>MSCLRLLEMSAPSAAIHGRGMWLNCSFDLESDELYSVKWYKNDTEFYRYIPRDRPPAQNYDLPGVVVDMARSREGHVFISSVNLSTEGNYRCEASAEAPSFQTVVQEKEVKVFVIPEHPPTIRGTRAKYGVGERVDVSCRAPYSLPAAKLVWLVNDQEVPFTDVRELETLYDSEGLQSSGAVLSFTLRPHHMAGSWLRLKCVSVISEVYLTSSEELIVGDTEPSIPYPETSPDSPVINGGQHKYRINDLVNLTCRSAEYDTPPELTWFINDKEARPEYLVRYELQRYPRYAASLGLRFRVRPEHFEDERMHLRCTVSLSHVLNTSSAEASIKNKHRTMSGLRAPTDDASNEGMSILAPFLSSLLICFALLEL</sequence>
<dbReference type="Gene3D" id="2.60.40.10">
    <property type="entry name" value="Immunoglobulins"/>
    <property type="match status" value="2"/>
</dbReference>
<keyword evidence="3" id="KW-1185">Reference proteome</keyword>
<dbReference type="FunFam" id="2.60.40.10:FF:000437">
    <property type="entry name" value="Beat-IIIc, isoform A"/>
    <property type="match status" value="1"/>
</dbReference>
<dbReference type="EMBL" id="JABSTV010001251">
    <property type="protein sequence ID" value="KAH7951377.1"/>
    <property type="molecule type" value="Genomic_DNA"/>
</dbReference>
<dbReference type="PROSITE" id="PS50835">
    <property type="entry name" value="IG_LIKE"/>
    <property type="match status" value="2"/>
</dbReference>
<name>A0A9D4PQV7_RHISA</name>
<feature type="domain" description="Ig-like" evidence="1">
    <location>
        <begin position="1"/>
        <end position="111"/>
    </location>
</feature>
<reference evidence="2" key="1">
    <citation type="journal article" date="2020" name="Cell">
        <title>Large-Scale Comparative Analyses of Tick Genomes Elucidate Their Genetic Diversity and Vector Capacities.</title>
        <authorList>
            <consortium name="Tick Genome and Microbiome Consortium (TIGMIC)"/>
            <person name="Jia N."/>
            <person name="Wang J."/>
            <person name="Shi W."/>
            <person name="Du L."/>
            <person name="Sun Y."/>
            <person name="Zhan W."/>
            <person name="Jiang J.F."/>
            <person name="Wang Q."/>
            <person name="Zhang B."/>
            <person name="Ji P."/>
            <person name="Bell-Sakyi L."/>
            <person name="Cui X.M."/>
            <person name="Yuan T.T."/>
            <person name="Jiang B.G."/>
            <person name="Yang W.F."/>
            <person name="Lam T.T."/>
            <person name="Chang Q.C."/>
            <person name="Ding S.J."/>
            <person name="Wang X.J."/>
            <person name="Zhu J.G."/>
            <person name="Ruan X.D."/>
            <person name="Zhao L."/>
            <person name="Wei J.T."/>
            <person name="Ye R.Z."/>
            <person name="Que T.C."/>
            <person name="Du C.H."/>
            <person name="Zhou Y.H."/>
            <person name="Cheng J.X."/>
            <person name="Dai P.F."/>
            <person name="Guo W.B."/>
            <person name="Han X.H."/>
            <person name="Huang E.J."/>
            <person name="Li L.F."/>
            <person name="Wei W."/>
            <person name="Gao Y.C."/>
            <person name="Liu J.Z."/>
            <person name="Shao H.Z."/>
            <person name="Wang X."/>
            <person name="Wang C.C."/>
            <person name="Yang T.C."/>
            <person name="Huo Q.B."/>
            <person name="Li W."/>
            <person name="Chen H.Y."/>
            <person name="Chen S.E."/>
            <person name="Zhou L.G."/>
            <person name="Ni X.B."/>
            <person name="Tian J.H."/>
            <person name="Sheng Y."/>
            <person name="Liu T."/>
            <person name="Pan Y.S."/>
            <person name="Xia L.Y."/>
            <person name="Li J."/>
            <person name="Zhao F."/>
            <person name="Cao W.C."/>
        </authorList>
    </citation>
    <scope>NUCLEOTIDE SEQUENCE</scope>
    <source>
        <strain evidence="2">Rsan-2018</strain>
    </source>
</reference>
<dbReference type="SUPFAM" id="SSF48726">
    <property type="entry name" value="Immunoglobulin"/>
    <property type="match status" value="2"/>
</dbReference>
<evidence type="ECO:0000313" key="3">
    <source>
        <dbReference type="Proteomes" id="UP000821837"/>
    </source>
</evidence>
<dbReference type="PANTHER" id="PTHR21261">
    <property type="entry name" value="BEAT PROTEIN"/>
    <property type="match status" value="1"/>
</dbReference>
<dbReference type="InterPro" id="IPR036179">
    <property type="entry name" value="Ig-like_dom_sf"/>
</dbReference>
<feature type="domain" description="Ig-like" evidence="1">
    <location>
        <begin position="223"/>
        <end position="330"/>
    </location>
</feature>
<accession>A0A9D4PQV7</accession>
<gene>
    <name evidence="2" type="ORF">HPB52_008344</name>
</gene>
<evidence type="ECO:0000259" key="1">
    <source>
        <dbReference type="PROSITE" id="PS50835"/>
    </source>
</evidence>
<dbReference type="AlphaFoldDB" id="A0A9D4PQV7"/>
<organism evidence="2 3">
    <name type="scientific">Rhipicephalus sanguineus</name>
    <name type="common">Brown dog tick</name>
    <name type="synonym">Ixodes sanguineus</name>
    <dbReference type="NCBI Taxonomy" id="34632"/>
    <lineage>
        <taxon>Eukaryota</taxon>
        <taxon>Metazoa</taxon>
        <taxon>Ecdysozoa</taxon>
        <taxon>Arthropoda</taxon>
        <taxon>Chelicerata</taxon>
        <taxon>Arachnida</taxon>
        <taxon>Acari</taxon>
        <taxon>Parasitiformes</taxon>
        <taxon>Ixodida</taxon>
        <taxon>Ixodoidea</taxon>
        <taxon>Ixodidae</taxon>
        <taxon>Rhipicephalinae</taxon>
        <taxon>Rhipicephalus</taxon>
        <taxon>Rhipicephalus</taxon>
    </lineage>
</organism>
<dbReference type="PANTHER" id="PTHR21261:SF15">
    <property type="entry name" value="BEATEN PATH IIIA, ISOFORM D-RELATED"/>
    <property type="match status" value="1"/>
</dbReference>
<dbReference type="InterPro" id="IPR007110">
    <property type="entry name" value="Ig-like_dom"/>
</dbReference>
<comment type="caution">
    <text evidence="2">The sequence shown here is derived from an EMBL/GenBank/DDBJ whole genome shotgun (WGS) entry which is preliminary data.</text>
</comment>
<dbReference type="Pfam" id="PF13895">
    <property type="entry name" value="Ig_2"/>
    <property type="match status" value="1"/>
</dbReference>
<evidence type="ECO:0000313" key="2">
    <source>
        <dbReference type="EMBL" id="KAH7951377.1"/>
    </source>
</evidence>
<reference evidence="2" key="2">
    <citation type="submission" date="2021-09" db="EMBL/GenBank/DDBJ databases">
        <authorList>
            <person name="Jia N."/>
            <person name="Wang J."/>
            <person name="Shi W."/>
            <person name="Du L."/>
            <person name="Sun Y."/>
            <person name="Zhan W."/>
            <person name="Jiang J."/>
            <person name="Wang Q."/>
            <person name="Zhang B."/>
            <person name="Ji P."/>
            <person name="Sakyi L.B."/>
            <person name="Cui X."/>
            <person name="Yuan T."/>
            <person name="Jiang B."/>
            <person name="Yang W."/>
            <person name="Lam T.T.-Y."/>
            <person name="Chang Q."/>
            <person name="Ding S."/>
            <person name="Wang X."/>
            <person name="Zhu J."/>
            <person name="Ruan X."/>
            <person name="Zhao L."/>
            <person name="Wei J."/>
            <person name="Que T."/>
            <person name="Du C."/>
            <person name="Cheng J."/>
            <person name="Dai P."/>
            <person name="Han X."/>
            <person name="Huang E."/>
            <person name="Gao Y."/>
            <person name="Liu J."/>
            <person name="Shao H."/>
            <person name="Ye R."/>
            <person name="Li L."/>
            <person name="Wei W."/>
            <person name="Wang X."/>
            <person name="Wang C."/>
            <person name="Huo Q."/>
            <person name="Li W."/>
            <person name="Guo W."/>
            <person name="Chen H."/>
            <person name="Chen S."/>
            <person name="Zhou L."/>
            <person name="Zhou L."/>
            <person name="Ni X."/>
            <person name="Tian J."/>
            <person name="Zhou Y."/>
            <person name="Sheng Y."/>
            <person name="Liu T."/>
            <person name="Pan Y."/>
            <person name="Xia L."/>
            <person name="Li J."/>
            <person name="Zhao F."/>
            <person name="Cao W."/>
        </authorList>
    </citation>
    <scope>NUCLEOTIDE SEQUENCE</scope>
    <source>
        <strain evidence="2">Rsan-2018</strain>
        <tissue evidence="2">Larvae</tissue>
    </source>
</reference>
<proteinExistence type="predicted"/>